<feature type="compositionally biased region" description="Basic and acidic residues" evidence="1">
    <location>
        <begin position="27"/>
        <end position="49"/>
    </location>
</feature>
<accession>Q5N6V7</accession>
<feature type="compositionally biased region" description="Basic residues" evidence="1">
    <location>
        <begin position="7"/>
        <end position="26"/>
    </location>
</feature>
<dbReference type="AlphaFoldDB" id="Q5N6V7"/>
<proteinExistence type="predicted"/>
<sequence length="148" mass="16105">MHPVAGQRHRPWCHRPSRRRHGPRVGRHLDRSIAPRPREIPARCVERRPSVAWLSSSRPEPSGGHSPGDTTRARATVDVTVPVPLLHSTAAAFCASPCRAAGSDCHRCAPRSRSVGVAGRAGSGPAPTKHNYTRDKYYTYAFASDAAE</sequence>
<gene>
    <name evidence="2" type="primary">OSJNOa013M08.4</name>
</gene>
<protein>
    <submittedName>
        <fullName evidence="2">Uncharacterized protein OSJNOa013M08.4</fullName>
    </submittedName>
</protein>
<feature type="region of interest" description="Disordered" evidence="1">
    <location>
        <begin position="113"/>
        <end position="132"/>
    </location>
</feature>
<evidence type="ECO:0000256" key="1">
    <source>
        <dbReference type="SAM" id="MobiDB-lite"/>
    </source>
</evidence>
<reference evidence="2" key="1">
    <citation type="submission" date="2004-04" db="EMBL/GenBank/DDBJ databases">
        <title>Oryza sativa nipponbare(GA3) genomic DNA, chromosome 1, fosmid clone:OSJNOa013M08.</title>
        <authorList>
            <person name="Sasaki T."/>
            <person name="Matsumoto T."/>
            <person name="Fujisawa M."/>
        </authorList>
    </citation>
    <scope>NUCLEOTIDE SEQUENCE</scope>
</reference>
<evidence type="ECO:0000313" key="2">
    <source>
        <dbReference type="EMBL" id="BAD82799.1"/>
    </source>
</evidence>
<name>Q5N6V7_ORYSJ</name>
<dbReference type="Proteomes" id="UP000817658">
    <property type="component" value="Chromosome 1"/>
</dbReference>
<feature type="region of interest" description="Disordered" evidence="1">
    <location>
        <begin position="1"/>
        <end position="72"/>
    </location>
</feature>
<organism evidence="2">
    <name type="scientific">Oryza sativa subsp. japonica</name>
    <name type="common">Rice</name>
    <dbReference type="NCBI Taxonomy" id="39947"/>
    <lineage>
        <taxon>Eukaryota</taxon>
        <taxon>Viridiplantae</taxon>
        <taxon>Streptophyta</taxon>
        <taxon>Embryophyta</taxon>
        <taxon>Tracheophyta</taxon>
        <taxon>Spermatophyta</taxon>
        <taxon>Magnoliopsida</taxon>
        <taxon>Liliopsida</taxon>
        <taxon>Poales</taxon>
        <taxon>Poaceae</taxon>
        <taxon>BOP clade</taxon>
        <taxon>Oryzoideae</taxon>
        <taxon>Oryzeae</taxon>
        <taxon>Oryzinae</taxon>
        <taxon>Oryza</taxon>
        <taxon>Oryza sativa</taxon>
    </lineage>
</organism>
<dbReference type="EMBL" id="AP006838">
    <property type="protein sequence ID" value="BAD82799.1"/>
    <property type="molecule type" value="Genomic_DNA"/>
</dbReference>